<keyword evidence="1" id="KW-0812">Transmembrane</keyword>
<accession>A0A7W7YY44</accession>
<evidence type="ECO:0008006" key="4">
    <source>
        <dbReference type="Google" id="ProtNLM"/>
    </source>
</evidence>
<evidence type="ECO:0000256" key="1">
    <source>
        <dbReference type="SAM" id="Phobius"/>
    </source>
</evidence>
<organism evidence="2 3">
    <name type="scientific">Shinella fusca</name>
    <dbReference type="NCBI Taxonomy" id="544480"/>
    <lineage>
        <taxon>Bacteria</taxon>
        <taxon>Pseudomonadati</taxon>
        <taxon>Pseudomonadota</taxon>
        <taxon>Alphaproteobacteria</taxon>
        <taxon>Hyphomicrobiales</taxon>
        <taxon>Rhizobiaceae</taxon>
        <taxon>Shinella</taxon>
    </lineage>
</organism>
<dbReference type="RefSeq" id="WP_184145836.1">
    <property type="nucleotide sequence ID" value="NZ_JACHIK010000017.1"/>
</dbReference>
<comment type="caution">
    <text evidence="2">The sequence shown here is derived from an EMBL/GenBank/DDBJ whole genome shotgun (WGS) entry which is preliminary data.</text>
</comment>
<gene>
    <name evidence="2" type="ORF">HNQ66_003908</name>
</gene>
<protein>
    <recommendedName>
        <fullName evidence="4">DUF2125 domain-containing protein</fullName>
    </recommendedName>
</protein>
<name>A0A7W7YY44_9HYPH</name>
<feature type="transmembrane region" description="Helical" evidence="1">
    <location>
        <begin position="16"/>
        <end position="37"/>
    </location>
</feature>
<reference evidence="2 3" key="1">
    <citation type="submission" date="2020-08" db="EMBL/GenBank/DDBJ databases">
        <title>Genomic Encyclopedia of Type Strains, Phase IV (KMG-IV): sequencing the most valuable type-strain genomes for metagenomic binning, comparative biology and taxonomic classification.</title>
        <authorList>
            <person name="Goeker M."/>
        </authorList>
    </citation>
    <scope>NUCLEOTIDE SEQUENCE [LARGE SCALE GENOMIC DNA]</scope>
    <source>
        <strain evidence="2 3">DSM 21319</strain>
    </source>
</reference>
<evidence type="ECO:0000313" key="3">
    <source>
        <dbReference type="Proteomes" id="UP000535406"/>
    </source>
</evidence>
<keyword evidence="1" id="KW-0472">Membrane</keyword>
<keyword evidence="1" id="KW-1133">Transmembrane helix</keyword>
<dbReference type="EMBL" id="JACHIK010000017">
    <property type="protein sequence ID" value="MBB5044483.1"/>
    <property type="molecule type" value="Genomic_DNA"/>
</dbReference>
<dbReference type="Proteomes" id="UP000535406">
    <property type="component" value="Unassembled WGS sequence"/>
</dbReference>
<proteinExistence type="predicted"/>
<dbReference type="InterPro" id="IPR018666">
    <property type="entry name" value="DUF2125"/>
</dbReference>
<keyword evidence="3" id="KW-1185">Reference proteome</keyword>
<dbReference type="AlphaFoldDB" id="A0A7W7YY44"/>
<sequence length="335" mass="35160">MASSSRAGTSGVSRKIVWLAIAVVLAIALYTGGWFYAASWLKDRVTQELAASQQGLHSASCSNPDVRGFPFRIGVFCDAVGFDDRPTGLSATFGALRSAAQVYWPGHAVVEIDGPAQVRMTPDIVFDADWSLLHASVVAGTDGLDRASVAYDGLKGTLNAPSEGLTVAVSATHGEKHVRRSGEALDVAVSLHALTLGLKDKVLPPVDVALDMTIADAARWLSKEGVPGTVPRGTSTELRALSLDLGGGKTVTLSGPVSVDDEGYVSGALDLTVEGVDAWRDRISELFPETAKTARKMASAIKSLSGGQDRASVKLTLRQGTVYLAFFPIGEIPPL</sequence>
<evidence type="ECO:0000313" key="2">
    <source>
        <dbReference type="EMBL" id="MBB5044483.1"/>
    </source>
</evidence>
<dbReference type="Pfam" id="PF09898">
    <property type="entry name" value="DUF2125"/>
    <property type="match status" value="1"/>
</dbReference>